<evidence type="ECO:0000313" key="3">
    <source>
        <dbReference type="Proteomes" id="UP000838756"/>
    </source>
</evidence>
<dbReference type="Gene3D" id="3.40.20.10">
    <property type="entry name" value="Severin"/>
    <property type="match status" value="1"/>
</dbReference>
<feature type="signal peptide" evidence="1">
    <location>
        <begin position="1"/>
        <end position="16"/>
    </location>
</feature>
<dbReference type="Proteomes" id="UP000838756">
    <property type="component" value="Unassembled WGS sequence"/>
</dbReference>
<reference evidence="2" key="1">
    <citation type="submission" date="2022-03" db="EMBL/GenBank/DDBJ databases">
        <authorList>
            <person name="Lindestad O."/>
        </authorList>
    </citation>
    <scope>NUCLEOTIDE SEQUENCE</scope>
</reference>
<feature type="non-terminal residue" evidence="2">
    <location>
        <position position="1"/>
    </location>
</feature>
<proteinExistence type="predicted"/>
<dbReference type="OrthoDB" id="6375767at2759"/>
<dbReference type="SUPFAM" id="SSF55753">
    <property type="entry name" value="Actin depolymerizing proteins"/>
    <property type="match status" value="1"/>
</dbReference>
<keyword evidence="3" id="KW-1185">Reference proteome</keyword>
<accession>A0A8S4QES7</accession>
<dbReference type="EMBL" id="CAKXAJ010003706">
    <property type="protein sequence ID" value="CAH2208488.1"/>
    <property type="molecule type" value="Genomic_DNA"/>
</dbReference>
<dbReference type="InterPro" id="IPR029006">
    <property type="entry name" value="ADF-H/Gelsolin-like_dom_sf"/>
</dbReference>
<keyword evidence="1" id="KW-0732">Signal</keyword>
<name>A0A8S4QES7_9NEOP</name>
<sequence length="174" mass="20007">MIVIMTLMIFHHCIQWNGVENSLSFIWEHTGIITRSQSMPTNAHCWAEAYSPLGEAALVIVYEFSSDEDVNQFFEALGSGSKEDLIDDDSTQMYTRENMSTVYFYKVLVGDEIDLVQINKPFRQRHLSSEDVFILDTPCSGVYVWLGKDVDPEVKRSYNNIAQQYLDVKGYPAW</sequence>
<evidence type="ECO:0000313" key="2">
    <source>
        <dbReference type="EMBL" id="CAH2208488.1"/>
    </source>
</evidence>
<comment type="caution">
    <text evidence="2">The sequence shown here is derived from an EMBL/GenBank/DDBJ whole genome shotgun (WGS) entry which is preliminary data.</text>
</comment>
<evidence type="ECO:0000256" key="1">
    <source>
        <dbReference type="SAM" id="SignalP"/>
    </source>
</evidence>
<feature type="chain" id="PRO_5035839800" evidence="1">
    <location>
        <begin position="17"/>
        <end position="174"/>
    </location>
</feature>
<dbReference type="AlphaFoldDB" id="A0A8S4QES7"/>
<gene>
    <name evidence="2" type="primary">jg8746</name>
    <name evidence="2" type="ORF">PAEG_LOCUS1096</name>
</gene>
<organism evidence="2 3">
    <name type="scientific">Pararge aegeria aegeria</name>
    <dbReference type="NCBI Taxonomy" id="348720"/>
    <lineage>
        <taxon>Eukaryota</taxon>
        <taxon>Metazoa</taxon>
        <taxon>Ecdysozoa</taxon>
        <taxon>Arthropoda</taxon>
        <taxon>Hexapoda</taxon>
        <taxon>Insecta</taxon>
        <taxon>Pterygota</taxon>
        <taxon>Neoptera</taxon>
        <taxon>Endopterygota</taxon>
        <taxon>Lepidoptera</taxon>
        <taxon>Glossata</taxon>
        <taxon>Ditrysia</taxon>
        <taxon>Papilionoidea</taxon>
        <taxon>Nymphalidae</taxon>
        <taxon>Satyrinae</taxon>
        <taxon>Satyrini</taxon>
        <taxon>Parargina</taxon>
        <taxon>Pararge</taxon>
    </lineage>
</organism>
<protein>
    <submittedName>
        <fullName evidence="2">Jg8746 protein</fullName>
    </submittedName>
</protein>